<reference evidence="2 3" key="1">
    <citation type="journal article" date="2005" name="Nucleic Acids Res.">
        <title>Genomic blueprint of Hahella chejuensis, a marine microbe producing an algicidal agent.</title>
        <authorList>
            <person name="Jeong H."/>
            <person name="Yim J.H."/>
            <person name="Lee C."/>
            <person name="Choi S.-H."/>
            <person name="Park Y.K."/>
            <person name="Yoon S.H."/>
            <person name="Hur C.-G."/>
            <person name="Kang H.-Y."/>
            <person name="Kim D."/>
            <person name="Lee H.H."/>
            <person name="Park K.H."/>
            <person name="Park S.-H."/>
            <person name="Park H.-S."/>
            <person name="Lee H.K."/>
            <person name="Oh T.K."/>
            <person name="Kim J.F."/>
        </authorList>
    </citation>
    <scope>NUCLEOTIDE SEQUENCE [LARGE SCALE GENOMIC DNA]</scope>
    <source>
        <strain evidence="2 3">KCTC 2396</strain>
    </source>
</reference>
<dbReference type="HOGENOM" id="CLU_151283_0_0_6"/>
<dbReference type="SUPFAM" id="SSF54593">
    <property type="entry name" value="Glyoxalase/Bleomycin resistance protein/Dihydroxybiphenyl dioxygenase"/>
    <property type="match status" value="1"/>
</dbReference>
<keyword evidence="3" id="KW-1185">Reference proteome</keyword>
<gene>
    <name evidence="2" type="ordered locus">HCH_01571</name>
</gene>
<dbReference type="eggNOG" id="COG0346">
    <property type="taxonomic scope" value="Bacteria"/>
</dbReference>
<evidence type="ECO:0000313" key="2">
    <source>
        <dbReference type="EMBL" id="ABC28428.1"/>
    </source>
</evidence>
<dbReference type="RefSeq" id="WP_011395501.1">
    <property type="nucleotide sequence ID" value="NC_007645.1"/>
</dbReference>
<keyword evidence="2" id="KW-0456">Lyase</keyword>
<evidence type="ECO:0000313" key="3">
    <source>
        <dbReference type="Proteomes" id="UP000000238"/>
    </source>
</evidence>
<protein>
    <submittedName>
        <fullName evidence="2">Lactoylglutathione lyase</fullName>
    </submittedName>
</protein>
<name>Q2SLP6_HAHCH</name>
<dbReference type="InterPro" id="IPR037523">
    <property type="entry name" value="VOC_core"/>
</dbReference>
<dbReference type="KEGG" id="hch:HCH_01571"/>
<dbReference type="AlphaFoldDB" id="Q2SLP6"/>
<dbReference type="CDD" id="cd06587">
    <property type="entry name" value="VOC"/>
    <property type="match status" value="1"/>
</dbReference>
<evidence type="ECO:0000259" key="1">
    <source>
        <dbReference type="PROSITE" id="PS51819"/>
    </source>
</evidence>
<dbReference type="InterPro" id="IPR004360">
    <property type="entry name" value="Glyas_Fos-R_dOase_dom"/>
</dbReference>
<dbReference type="OrthoDB" id="9179860at2"/>
<feature type="domain" description="VOC" evidence="1">
    <location>
        <begin position="2"/>
        <end position="124"/>
    </location>
</feature>
<accession>Q2SLP6</accession>
<dbReference type="Gene3D" id="3.10.180.10">
    <property type="entry name" value="2,3-Dihydroxybiphenyl 1,2-Dioxygenase, domain 1"/>
    <property type="match status" value="1"/>
</dbReference>
<dbReference type="Pfam" id="PF00903">
    <property type="entry name" value="Glyoxalase"/>
    <property type="match status" value="1"/>
</dbReference>
<sequence>MYLEHANITVESIEKSMEFLQTAFPDFALRGEGSLMNQSGKWAHVGNDSFYFALQQCDDHLSEISTRYIHDGINHIGMVVEDLDGVTHRLQQRGYDGYETEAHPFRRRAYYFDPNGIEWEFVQYLSDKPKERNLY</sequence>
<dbReference type="InterPro" id="IPR029068">
    <property type="entry name" value="Glyas_Bleomycin-R_OHBP_Dase"/>
</dbReference>
<dbReference type="STRING" id="349521.HCH_01571"/>
<dbReference type="Proteomes" id="UP000000238">
    <property type="component" value="Chromosome"/>
</dbReference>
<proteinExistence type="predicted"/>
<dbReference type="EMBL" id="CP000155">
    <property type="protein sequence ID" value="ABC28428.1"/>
    <property type="molecule type" value="Genomic_DNA"/>
</dbReference>
<dbReference type="GO" id="GO:0016829">
    <property type="term" value="F:lyase activity"/>
    <property type="evidence" value="ECO:0007669"/>
    <property type="project" value="UniProtKB-KW"/>
</dbReference>
<dbReference type="PROSITE" id="PS51819">
    <property type="entry name" value="VOC"/>
    <property type="match status" value="1"/>
</dbReference>
<organism evidence="2 3">
    <name type="scientific">Hahella chejuensis (strain KCTC 2396)</name>
    <dbReference type="NCBI Taxonomy" id="349521"/>
    <lineage>
        <taxon>Bacteria</taxon>
        <taxon>Pseudomonadati</taxon>
        <taxon>Pseudomonadota</taxon>
        <taxon>Gammaproteobacteria</taxon>
        <taxon>Oceanospirillales</taxon>
        <taxon>Hahellaceae</taxon>
        <taxon>Hahella</taxon>
    </lineage>
</organism>